<feature type="compositionally biased region" description="Polar residues" evidence="1">
    <location>
        <begin position="58"/>
        <end position="72"/>
    </location>
</feature>
<evidence type="ECO:0000313" key="3">
    <source>
        <dbReference type="EMBL" id="GIY36452.1"/>
    </source>
</evidence>
<accession>A0AAV4SVH9</accession>
<dbReference type="GO" id="GO:0005634">
    <property type="term" value="C:nucleus"/>
    <property type="evidence" value="ECO:0007669"/>
    <property type="project" value="TreeGrafter"/>
</dbReference>
<feature type="compositionally biased region" description="Polar residues" evidence="1">
    <location>
        <begin position="95"/>
        <end position="109"/>
    </location>
</feature>
<organism evidence="3 4">
    <name type="scientific">Caerostris darwini</name>
    <dbReference type="NCBI Taxonomy" id="1538125"/>
    <lineage>
        <taxon>Eukaryota</taxon>
        <taxon>Metazoa</taxon>
        <taxon>Ecdysozoa</taxon>
        <taxon>Arthropoda</taxon>
        <taxon>Chelicerata</taxon>
        <taxon>Arachnida</taxon>
        <taxon>Araneae</taxon>
        <taxon>Araneomorphae</taxon>
        <taxon>Entelegynae</taxon>
        <taxon>Araneoidea</taxon>
        <taxon>Araneidae</taxon>
        <taxon>Caerostris</taxon>
    </lineage>
</organism>
<dbReference type="AlphaFoldDB" id="A0AAV4SVH9"/>
<dbReference type="PROSITE" id="PS50838">
    <property type="entry name" value="MAGE"/>
    <property type="match status" value="1"/>
</dbReference>
<dbReference type="PANTHER" id="PTHR11736">
    <property type="entry name" value="MELANOMA-ASSOCIATED ANTIGEN MAGE ANTIGEN"/>
    <property type="match status" value="1"/>
</dbReference>
<dbReference type="InterPro" id="IPR041899">
    <property type="entry name" value="MAGE_WH2"/>
</dbReference>
<dbReference type="Pfam" id="PF01454">
    <property type="entry name" value="MAGE"/>
    <property type="match status" value="1"/>
</dbReference>
<evidence type="ECO:0000256" key="1">
    <source>
        <dbReference type="SAM" id="MobiDB-lite"/>
    </source>
</evidence>
<comment type="caution">
    <text evidence="3">The sequence shown here is derived from an EMBL/GenBank/DDBJ whole genome shotgun (WGS) entry which is preliminary data.</text>
</comment>
<feature type="compositionally biased region" description="Low complexity" evidence="1">
    <location>
        <begin position="18"/>
        <end position="40"/>
    </location>
</feature>
<evidence type="ECO:0000313" key="4">
    <source>
        <dbReference type="Proteomes" id="UP001054837"/>
    </source>
</evidence>
<dbReference type="Proteomes" id="UP001054837">
    <property type="component" value="Unassembled WGS sequence"/>
</dbReference>
<feature type="region of interest" description="Disordered" evidence="1">
    <location>
        <begin position="1"/>
        <end position="123"/>
    </location>
</feature>
<gene>
    <name evidence="3" type="primary">TRO</name>
    <name evidence="3" type="ORF">CDAR_561321</name>
</gene>
<evidence type="ECO:0000259" key="2">
    <source>
        <dbReference type="PROSITE" id="PS50838"/>
    </source>
</evidence>
<dbReference type="Gene3D" id="1.10.10.1200">
    <property type="entry name" value="MAGE homology domain, winged helix WH1 motif"/>
    <property type="match status" value="1"/>
</dbReference>
<reference evidence="3 4" key="1">
    <citation type="submission" date="2021-06" db="EMBL/GenBank/DDBJ databases">
        <title>Caerostris darwini draft genome.</title>
        <authorList>
            <person name="Kono N."/>
            <person name="Arakawa K."/>
        </authorList>
    </citation>
    <scope>NUCLEOTIDE SEQUENCE [LARGE SCALE GENOMIC DNA]</scope>
</reference>
<protein>
    <submittedName>
        <fullName evidence="3">Trophinin</fullName>
    </submittedName>
</protein>
<feature type="compositionally biased region" description="Basic and acidic residues" evidence="1">
    <location>
        <begin position="74"/>
        <end position="88"/>
    </location>
</feature>
<proteinExistence type="predicted"/>
<name>A0AAV4SVH9_9ARAC</name>
<dbReference type="EMBL" id="BPLQ01008296">
    <property type="protein sequence ID" value="GIY36452.1"/>
    <property type="molecule type" value="Genomic_DNA"/>
</dbReference>
<dbReference type="PANTHER" id="PTHR11736:SF14">
    <property type="entry name" value="NSE3 HOMOLOG, SMC5-SMC6 COMPLEX COMPONENT"/>
    <property type="match status" value="1"/>
</dbReference>
<feature type="compositionally biased region" description="Polar residues" evidence="1">
    <location>
        <begin position="41"/>
        <end position="51"/>
    </location>
</feature>
<dbReference type="FunFam" id="1.10.10.1210:FF:000001">
    <property type="entry name" value="melanoma-associated antigen D1"/>
    <property type="match status" value="1"/>
</dbReference>
<dbReference type="InterPro" id="IPR002190">
    <property type="entry name" value="MHD_dom"/>
</dbReference>
<keyword evidence="4" id="KW-1185">Reference proteome</keyword>
<sequence length="349" mass="39392">MNTSTPRTARKSMRNQGSANETETTCSENTTAALSSLNSSGSQDSPVSNFQPRRARSSVGSQDTTLPFSQPGCSKDRDFSDSDEEPRSNKKTALYRSQNASHTSNAGSQKKNKKRASIVESSSSASSSTSEINRCVFYILTANKSKKAIKKRDIIQHVYQGESSQTFPEVIKKAAAILKKTFGFELMELRNSKNEYLLVNILSQQYDIQEFAEYSPLDCQKQGLVFYILALIFMNENSIQEAELWEALEPLGIEVNKRKPHPIFGDVEKYVTNNLVKEMYLERREISKEPPQIELTWGERAHKEVFKEDLLNFVCEIMPDTKPTDWILQYKDATGKTGDDADQAEMESD</sequence>
<feature type="domain" description="MAGE" evidence="2">
    <location>
        <begin position="128"/>
        <end position="333"/>
    </location>
</feature>
<dbReference type="InterPro" id="IPR037445">
    <property type="entry name" value="MAGE"/>
</dbReference>
<dbReference type="SMART" id="SM01373">
    <property type="entry name" value="MAGE"/>
    <property type="match status" value="1"/>
</dbReference>
<dbReference type="InterPro" id="IPR041898">
    <property type="entry name" value="MAGE_WH1"/>
</dbReference>
<dbReference type="Gene3D" id="1.10.10.1210">
    <property type="entry name" value="MAGE homology domain, winged helix WH2 motif"/>
    <property type="match status" value="1"/>
</dbReference>